<gene>
    <name evidence="9" type="primary">hisA</name>
    <name evidence="11" type="ORF">ADN01_15295</name>
</gene>
<evidence type="ECO:0000256" key="1">
    <source>
        <dbReference type="ARBA" id="ARBA00000901"/>
    </source>
</evidence>
<dbReference type="GO" id="GO:0005737">
    <property type="term" value="C:cytoplasm"/>
    <property type="evidence" value="ECO:0007669"/>
    <property type="project" value="UniProtKB-SubCell"/>
</dbReference>
<feature type="active site" description="Proton acceptor" evidence="9">
    <location>
        <position position="11"/>
    </location>
</feature>
<proteinExistence type="inferred from homology"/>
<dbReference type="GO" id="GO:0000162">
    <property type="term" value="P:L-tryptophan biosynthetic process"/>
    <property type="evidence" value="ECO:0007669"/>
    <property type="project" value="TreeGrafter"/>
</dbReference>
<dbReference type="Pfam" id="PF00977">
    <property type="entry name" value="His_biosynth"/>
    <property type="match status" value="1"/>
</dbReference>
<dbReference type="SUPFAM" id="SSF51366">
    <property type="entry name" value="Ribulose-phoshate binding barrel"/>
    <property type="match status" value="1"/>
</dbReference>
<keyword evidence="8 9" id="KW-0413">Isomerase</keyword>
<reference evidence="11 12" key="1">
    <citation type="submission" date="2015-07" db="EMBL/GenBank/DDBJ databases">
        <title>Genome sequence of Levilinea saccharolytica DSM 16555.</title>
        <authorList>
            <person name="Hemp J."/>
            <person name="Ward L.M."/>
            <person name="Pace L.A."/>
            <person name="Fischer W.W."/>
        </authorList>
    </citation>
    <scope>NUCLEOTIDE SEQUENCE [LARGE SCALE GENOMIC DNA]</scope>
    <source>
        <strain evidence="11 12">KIBI-1</strain>
    </source>
</reference>
<evidence type="ECO:0000256" key="10">
    <source>
        <dbReference type="RuleBase" id="RU003657"/>
    </source>
</evidence>
<evidence type="ECO:0000313" key="11">
    <source>
        <dbReference type="EMBL" id="KPL77940.1"/>
    </source>
</evidence>
<comment type="catalytic activity">
    <reaction evidence="1 9">
        <text>1-(5-phospho-beta-D-ribosyl)-5-[(5-phospho-beta-D-ribosylamino)methylideneamino]imidazole-4-carboxamide = 5-[(5-phospho-1-deoxy-D-ribulos-1-ylimino)methylamino]-1-(5-phospho-beta-D-ribosyl)imidazole-4-carboxamide</text>
        <dbReference type="Rhea" id="RHEA:15469"/>
        <dbReference type="ChEBI" id="CHEBI:58435"/>
        <dbReference type="ChEBI" id="CHEBI:58525"/>
        <dbReference type="EC" id="5.3.1.16"/>
    </reaction>
</comment>
<dbReference type="RefSeq" id="WP_062416791.1">
    <property type="nucleotide sequence ID" value="NZ_DF967974.1"/>
</dbReference>
<comment type="similarity">
    <text evidence="4 9 10">Belongs to the HisA/HisF family.</text>
</comment>
<feature type="active site" description="Proton donor" evidence="9">
    <location>
        <position position="137"/>
    </location>
</feature>
<evidence type="ECO:0000256" key="5">
    <source>
        <dbReference type="ARBA" id="ARBA00022490"/>
    </source>
</evidence>
<dbReference type="UniPathway" id="UPA00031">
    <property type="reaction ID" value="UER00009"/>
</dbReference>
<evidence type="ECO:0000256" key="4">
    <source>
        <dbReference type="ARBA" id="ARBA00009667"/>
    </source>
</evidence>
<protein>
    <recommendedName>
        <fullName evidence="9">1-(5-phosphoribosyl)-5-[(5-phosphoribosylamino)methylideneamino] imidazole-4-carboxamide isomerase</fullName>
        <ecNumber evidence="9">5.3.1.16</ecNumber>
    </recommendedName>
    <alternativeName>
        <fullName evidence="9">Phosphoribosylformimino-5-aminoimidazole carboxamide ribotide isomerase</fullName>
    </alternativeName>
</protein>
<dbReference type="AlphaFoldDB" id="A0A0P6XN81"/>
<dbReference type="InterPro" id="IPR044524">
    <property type="entry name" value="Isoase_HisA-like"/>
</dbReference>
<organism evidence="11 12">
    <name type="scientific">Levilinea saccharolytica</name>
    <dbReference type="NCBI Taxonomy" id="229921"/>
    <lineage>
        <taxon>Bacteria</taxon>
        <taxon>Bacillati</taxon>
        <taxon>Chloroflexota</taxon>
        <taxon>Anaerolineae</taxon>
        <taxon>Anaerolineales</taxon>
        <taxon>Anaerolineaceae</taxon>
        <taxon>Levilinea</taxon>
    </lineage>
</organism>
<evidence type="ECO:0000313" key="12">
    <source>
        <dbReference type="Proteomes" id="UP000050501"/>
    </source>
</evidence>
<dbReference type="FunFam" id="3.20.20.70:FF:000009">
    <property type="entry name" value="1-(5-phosphoribosyl)-5-[(5-phosphoribosylamino)methylideneamino] imidazole-4-carboxamide isomerase"/>
    <property type="match status" value="1"/>
</dbReference>
<dbReference type="InterPro" id="IPR013785">
    <property type="entry name" value="Aldolase_TIM"/>
</dbReference>
<evidence type="ECO:0000256" key="2">
    <source>
        <dbReference type="ARBA" id="ARBA00004496"/>
    </source>
</evidence>
<keyword evidence="7 9" id="KW-0368">Histidine biosynthesis</keyword>
<dbReference type="OrthoDB" id="9781903at2"/>
<dbReference type="GO" id="GO:0000105">
    <property type="term" value="P:L-histidine biosynthetic process"/>
    <property type="evidence" value="ECO:0007669"/>
    <property type="project" value="UniProtKB-UniRule"/>
</dbReference>
<dbReference type="PANTHER" id="PTHR43090">
    <property type="entry name" value="1-(5-PHOSPHORIBOSYL)-5-[(5-PHOSPHORIBOSYLAMINO)METHYLIDENEAMINO] IMIDAZOLE-4-CARBOXAMIDE ISOMERASE"/>
    <property type="match status" value="1"/>
</dbReference>
<dbReference type="InterPro" id="IPR006062">
    <property type="entry name" value="His_biosynth"/>
</dbReference>
<dbReference type="HAMAP" id="MF_01014">
    <property type="entry name" value="HisA"/>
    <property type="match status" value="1"/>
</dbReference>
<evidence type="ECO:0000256" key="8">
    <source>
        <dbReference type="ARBA" id="ARBA00023235"/>
    </source>
</evidence>
<dbReference type="GO" id="GO:0003949">
    <property type="term" value="F:1-(5-phosphoribosyl)-5-[(5-phosphoribosylamino)methylideneamino]imidazole-4-carboxamide isomerase activity"/>
    <property type="evidence" value="ECO:0007669"/>
    <property type="project" value="UniProtKB-UniRule"/>
</dbReference>
<dbReference type="InterPro" id="IPR023016">
    <property type="entry name" value="HisA/PriA"/>
</dbReference>
<accession>A0A0P6XN81</accession>
<keyword evidence="5 9" id="KW-0963">Cytoplasm</keyword>
<evidence type="ECO:0000256" key="7">
    <source>
        <dbReference type="ARBA" id="ARBA00023102"/>
    </source>
</evidence>
<evidence type="ECO:0000256" key="9">
    <source>
        <dbReference type="HAMAP-Rule" id="MF_01014"/>
    </source>
</evidence>
<keyword evidence="12" id="KW-1185">Reference proteome</keyword>
<dbReference type="STRING" id="229921.ADN01_15295"/>
<dbReference type="PANTHER" id="PTHR43090:SF2">
    <property type="entry name" value="1-(5-PHOSPHORIBOSYL)-5-[(5-PHOSPHORIBOSYLAMINO)METHYLIDENEAMINO] IMIDAZOLE-4-CARBOXAMIDE ISOMERASE"/>
    <property type="match status" value="1"/>
</dbReference>
<evidence type="ECO:0000256" key="6">
    <source>
        <dbReference type="ARBA" id="ARBA00022605"/>
    </source>
</evidence>
<sequence length="248" mass="25866">MSVFIPFPAIDLRRGQVVRLRGGAPGSETVFSSDPADCARRWIEAGARWLHVVNLDGAFGEDDVANRAALSGIVKTAAELGAAVQFGGGLRTEEAVRAALEAGVQRAVLGTSAVENPDMLAGVLERWGPERIAAGVDARDGVVYVRGWRTGSGFDPLSVARRLQDAGVRWVLYTDIARDGLNQGLNLSVAQSLASGTALNVVASGGVRSLSEVEEARSAGLAGVIVGRALYTGQVDPQALFALETPAC</sequence>
<dbReference type="InterPro" id="IPR011060">
    <property type="entry name" value="RibuloseP-bd_barrel"/>
</dbReference>
<comment type="caution">
    <text evidence="11">The sequence shown here is derived from an EMBL/GenBank/DDBJ whole genome shotgun (WGS) entry which is preliminary data.</text>
</comment>
<dbReference type="EC" id="5.3.1.16" evidence="9"/>
<name>A0A0P6XN81_9CHLR</name>
<comment type="subcellular location">
    <subcellularLocation>
        <location evidence="2 9">Cytoplasm</location>
    </subcellularLocation>
</comment>
<dbReference type="PATRIC" id="fig|229921.5.peg.1236"/>
<keyword evidence="6 9" id="KW-0028">Amino-acid biosynthesis</keyword>
<evidence type="ECO:0000256" key="3">
    <source>
        <dbReference type="ARBA" id="ARBA00005133"/>
    </source>
</evidence>
<dbReference type="Gene3D" id="3.20.20.70">
    <property type="entry name" value="Aldolase class I"/>
    <property type="match status" value="1"/>
</dbReference>
<dbReference type="Proteomes" id="UP000050501">
    <property type="component" value="Unassembled WGS sequence"/>
</dbReference>
<dbReference type="EMBL" id="LGCM01000058">
    <property type="protein sequence ID" value="KPL77940.1"/>
    <property type="molecule type" value="Genomic_DNA"/>
</dbReference>
<comment type="pathway">
    <text evidence="3 9">Amino-acid biosynthesis; L-histidine biosynthesis; L-histidine from 5-phospho-alpha-D-ribose 1-diphosphate: step 4/9.</text>
</comment>
<dbReference type="CDD" id="cd04732">
    <property type="entry name" value="HisA"/>
    <property type="match status" value="1"/>
</dbReference>